<name>A0A6V7QLG6_ANACO</name>
<proteinExistence type="inferred from homology"/>
<dbReference type="InterPro" id="IPR007608">
    <property type="entry name" value="Senescence_reg_S40"/>
</dbReference>
<reference evidence="3" key="1">
    <citation type="submission" date="2020-07" db="EMBL/GenBank/DDBJ databases">
        <authorList>
            <person name="Lin J."/>
        </authorList>
    </citation>
    <scope>NUCLEOTIDE SEQUENCE</scope>
</reference>
<gene>
    <name evidence="3" type="ORF">CB5_LOCUS26876</name>
</gene>
<feature type="compositionally biased region" description="Basic residues" evidence="2">
    <location>
        <begin position="61"/>
        <end position="70"/>
    </location>
</feature>
<evidence type="ECO:0000313" key="3">
    <source>
        <dbReference type="EMBL" id="CAD1843665.1"/>
    </source>
</evidence>
<dbReference type="GO" id="GO:0010150">
    <property type="term" value="P:leaf senescence"/>
    <property type="evidence" value="ECO:0007669"/>
    <property type="project" value="UniProtKB-ARBA"/>
</dbReference>
<comment type="similarity">
    <text evidence="1">Belongs to the senescence regulator S40 family.</text>
</comment>
<feature type="compositionally biased region" description="Low complexity" evidence="2">
    <location>
        <begin position="28"/>
        <end position="40"/>
    </location>
</feature>
<dbReference type="PANTHER" id="PTHR46525">
    <property type="entry name" value="EMB|CAB72159.1"/>
    <property type="match status" value="1"/>
</dbReference>
<dbReference type="Pfam" id="PF04520">
    <property type="entry name" value="Senescence_reg"/>
    <property type="match status" value="1"/>
</dbReference>
<sequence>MAGRSSRAAAKHAHRLFTPGRTRPVRFSRPARTSSTSRTSCGEPPGRATQAGRVGPDRPEKARRRRRRGSGHGGGVGAGEHTGLVEDTPGGGALRGKTRRWEMGEDDEEWGEGAGAVIPPHELLDRNRAASFSVHEGVGRTLKGRDLSRVRNAIWEKTGFQD</sequence>
<organism evidence="3">
    <name type="scientific">Ananas comosus var. bracteatus</name>
    <name type="common">red pineapple</name>
    <dbReference type="NCBI Taxonomy" id="296719"/>
    <lineage>
        <taxon>Eukaryota</taxon>
        <taxon>Viridiplantae</taxon>
        <taxon>Streptophyta</taxon>
        <taxon>Embryophyta</taxon>
        <taxon>Tracheophyta</taxon>
        <taxon>Spermatophyta</taxon>
        <taxon>Magnoliopsida</taxon>
        <taxon>Liliopsida</taxon>
        <taxon>Poales</taxon>
        <taxon>Bromeliaceae</taxon>
        <taxon>Bromelioideae</taxon>
        <taxon>Ananas</taxon>
    </lineage>
</organism>
<feature type="compositionally biased region" description="Gly residues" evidence="2">
    <location>
        <begin position="71"/>
        <end position="80"/>
    </location>
</feature>
<dbReference type="EMBL" id="LR862137">
    <property type="protein sequence ID" value="CAD1843665.1"/>
    <property type="molecule type" value="Genomic_DNA"/>
</dbReference>
<dbReference type="PANTHER" id="PTHR46525:SF2">
    <property type="entry name" value="EMB|CAB72159.1"/>
    <property type="match status" value="1"/>
</dbReference>
<evidence type="ECO:0000256" key="1">
    <source>
        <dbReference type="ARBA" id="ARBA00034773"/>
    </source>
</evidence>
<dbReference type="AlphaFoldDB" id="A0A6V7QLG6"/>
<evidence type="ECO:0000256" key="2">
    <source>
        <dbReference type="SAM" id="MobiDB-lite"/>
    </source>
</evidence>
<accession>A0A6V7QLG6</accession>
<feature type="region of interest" description="Disordered" evidence="2">
    <location>
        <begin position="1"/>
        <end position="118"/>
    </location>
</feature>
<protein>
    <submittedName>
        <fullName evidence="3">Uncharacterized protein</fullName>
    </submittedName>
</protein>